<dbReference type="EMBL" id="JANJYI010000007">
    <property type="protein sequence ID" value="KAK2641820.1"/>
    <property type="molecule type" value="Genomic_DNA"/>
</dbReference>
<dbReference type="PANTHER" id="PTHR45125">
    <property type="entry name" value="F21J9.4-RELATED"/>
    <property type="match status" value="1"/>
</dbReference>
<dbReference type="PANTHER" id="PTHR45125:SF36">
    <property type="entry name" value="BNAC01G27460D PROTEIN"/>
    <property type="match status" value="1"/>
</dbReference>
<gene>
    <name evidence="1" type="ORF">Ddye_023583</name>
</gene>
<proteinExistence type="predicted"/>
<evidence type="ECO:0000313" key="2">
    <source>
        <dbReference type="Proteomes" id="UP001280121"/>
    </source>
</evidence>
<keyword evidence="2" id="KW-1185">Reference proteome</keyword>
<reference evidence="1" key="1">
    <citation type="journal article" date="2023" name="Plant J.">
        <title>Genome sequences and population genomics provide insights into the demographic history, inbreeding, and mutation load of two 'living fossil' tree species of Dipteronia.</title>
        <authorList>
            <person name="Feng Y."/>
            <person name="Comes H.P."/>
            <person name="Chen J."/>
            <person name="Zhu S."/>
            <person name="Lu R."/>
            <person name="Zhang X."/>
            <person name="Li P."/>
            <person name="Qiu J."/>
            <person name="Olsen K.M."/>
            <person name="Qiu Y."/>
        </authorList>
    </citation>
    <scope>NUCLEOTIDE SEQUENCE</scope>
    <source>
        <strain evidence="1">KIB01</strain>
    </source>
</reference>
<accession>A0AAD9WTI8</accession>
<dbReference type="AlphaFoldDB" id="A0AAD9WTI8"/>
<evidence type="ECO:0000313" key="1">
    <source>
        <dbReference type="EMBL" id="KAK2641820.1"/>
    </source>
</evidence>
<name>A0AAD9WTI8_9ROSI</name>
<dbReference type="Proteomes" id="UP001280121">
    <property type="component" value="Unassembled WGS sequence"/>
</dbReference>
<comment type="caution">
    <text evidence="1">The sequence shown here is derived from an EMBL/GenBank/DDBJ whole genome shotgun (WGS) entry which is preliminary data.</text>
</comment>
<organism evidence="1 2">
    <name type="scientific">Dipteronia dyeriana</name>
    <dbReference type="NCBI Taxonomy" id="168575"/>
    <lineage>
        <taxon>Eukaryota</taxon>
        <taxon>Viridiplantae</taxon>
        <taxon>Streptophyta</taxon>
        <taxon>Embryophyta</taxon>
        <taxon>Tracheophyta</taxon>
        <taxon>Spermatophyta</taxon>
        <taxon>Magnoliopsida</taxon>
        <taxon>eudicotyledons</taxon>
        <taxon>Gunneridae</taxon>
        <taxon>Pentapetalae</taxon>
        <taxon>rosids</taxon>
        <taxon>malvids</taxon>
        <taxon>Sapindales</taxon>
        <taxon>Sapindaceae</taxon>
        <taxon>Hippocastanoideae</taxon>
        <taxon>Acereae</taxon>
        <taxon>Dipteronia</taxon>
    </lineage>
</organism>
<protein>
    <submittedName>
        <fullName evidence="1">Uncharacterized protein</fullName>
    </submittedName>
</protein>
<sequence length="134" mass="15466">MSSSHRSSGYTNEEDIHICHVYLVVSQNPFIGKNQSRDSFWSRVESDYNNLKAELITELRAKRFLQCRMQTILTSVNKLKGYVQQVENLHPSGASDQDIDNKYNKGFKFDHVWSILKDIPKFTDDTTPPLQSPT</sequence>